<reference evidence="2" key="1">
    <citation type="submission" date="2018-05" db="EMBL/GenBank/DDBJ databases">
        <authorList>
            <person name="Lanie J.A."/>
            <person name="Ng W.-L."/>
            <person name="Kazmierczak K.M."/>
            <person name="Andrzejewski T.M."/>
            <person name="Davidsen T.M."/>
            <person name="Wayne K.J."/>
            <person name="Tettelin H."/>
            <person name="Glass J.I."/>
            <person name="Rusch D."/>
            <person name="Podicherti R."/>
            <person name="Tsui H.-C.T."/>
            <person name="Winkler M.E."/>
        </authorList>
    </citation>
    <scope>NUCLEOTIDE SEQUENCE</scope>
</reference>
<name>A0A382LTM5_9ZZZZ</name>
<proteinExistence type="predicted"/>
<accession>A0A382LTM5</accession>
<feature type="region of interest" description="Disordered" evidence="1">
    <location>
        <begin position="1"/>
        <end position="37"/>
    </location>
</feature>
<protein>
    <submittedName>
        <fullName evidence="2">Uncharacterized protein</fullName>
    </submittedName>
</protein>
<gene>
    <name evidence="2" type="ORF">METZ01_LOCUS291105</name>
</gene>
<dbReference type="EMBL" id="UINC01088223">
    <property type="protein sequence ID" value="SVC38251.1"/>
    <property type="molecule type" value="Genomic_DNA"/>
</dbReference>
<sequence>MKNDDIKTSRASQTRAKTEKPKVWTPPSSLDAPPAPDGYHHRWIRAESMGFDDTKNMAGKLRSGYELVRADEYPGSNYPVMNEGKYKGIIGVGGLLLARIPKELVKSRDEYFRKITQDRDTAVEQDLMKEQHPSMPINAERQTRVTFGGTKKN</sequence>
<organism evidence="2">
    <name type="scientific">marine metagenome</name>
    <dbReference type="NCBI Taxonomy" id="408172"/>
    <lineage>
        <taxon>unclassified sequences</taxon>
        <taxon>metagenomes</taxon>
        <taxon>ecological metagenomes</taxon>
    </lineage>
</organism>
<feature type="region of interest" description="Disordered" evidence="1">
    <location>
        <begin position="129"/>
        <end position="153"/>
    </location>
</feature>
<dbReference type="AlphaFoldDB" id="A0A382LTM5"/>
<evidence type="ECO:0000313" key="2">
    <source>
        <dbReference type="EMBL" id="SVC38251.1"/>
    </source>
</evidence>
<evidence type="ECO:0000256" key="1">
    <source>
        <dbReference type="SAM" id="MobiDB-lite"/>
    </source>
</evidence>